<accession>A0A4Z2HEQ1</accession>
<comment type="caution">
    <text evidence="1">The sequence shown here is derived from an EMBL/GenBank/DDBJ whole genome shotgun (WGS) entry which is preliminary data.</text>
</comment>
<organism evidence="1 2">
    <name type="scientific">Liparis tanakae</name>
    <name type="common">Tanaka's snailfish</name>
    <dbReference type="NCBI Taxonomy" id="230148"/>
    <lineage>
        <taxon>Eukaryota</taxon>
        <taxon>Metazoa</taxon>
        <taxon>Chordata</taxon>
        <taxon>Craniata</taxon>
        <taxon>Vertebrata</taxon>
        <taxon>Euteleostomi</taxon>
        <taxon>Actinopterygii</taxon>
        <taxon>Neopterygii</taxon>
        <taxon>Teleostei</taxon>
        <taxon>Neoteleostei</taxon>
        <taxon>Acanthomorphata</taxon>
        <taxon>Eupercaria</taxon>
        <taxon>Perciformes</taxon>
        <taxon>Cottioidei</taxon>
        <taxon>Cottales</taxon>
        <taxon>Liparidae</taxon>
        <taxon>Liparis</taxon>
    </lineage>
</organism>
<evidence type="ECO:0000313" key="1">
    <source>
        <dbReference type="EMBL" id="TNN63384.1"/>
    </source>
</evidence>
<gene>
    <name evidence="1" type="ORF">EYF80_026406</name>
</gene>
<reference evidence="1 2" key="1">
    <citation type="submission" date="2019-03" db="EMBL/GenBank/DDBJ databases">
        <title>First draft genome of Liparis tanakae, snailfish: a comprehensive survey of snailfish specific genes.</title>
        <authorList>
            <person name="Kim W."/>
            <person name="Song I."/>
            <person name="Jeong J.-H."/>
            <person name="Kim D."/>
            <person name="Kim S."/>
            <person name="Ryu S."/>
            <person name="Song J.Y."/>
            <person name="Lee S.K."/>
        </authorList>
    </citation>
    <scope>NUCLEOTIDE SEQUENCE [LARGE SCALE GENOMIC DNA]</scope>
    <source>
        <tissue evidence="1">Muscle</tissue>
    </source>
</reference>
<dbReference type="AlphaFoldDB" id="A0A4Z2HEQ1"/>
<evidence type="ECO:0000313" key="2">
    <source>
        <dbReference type="Proteomes" id="UP000314294"/>
    </source>
</evidence>
<protein>
    <submittedName>
        <fullName evidence="1">Uncharacterized protein</fullName>
    </submittedName>
</protein>
<proteinExistence type="predicted"/>
<sequence length="73" mass="7851">MSRPPKQPTHPYTVCTEHVRDAHTELISWQSRGPSVGRSRLPLRCTAAGWMGGAEGSAVTLLLSAVEAVSTYS</sequence>
<dbReference type="EMBL" id="SRLO01000274">
    <property type="protein sequence ID" value="TNN63384.1"/>
    <property type="molecule type" value="Genomic_DNA"/>
</dbReference>
<name>A0A4Z2HEQ1_9TELE</name>
<keyword evidence="2" id="KW-1185">Reference proteome</keyword>
<dbReference type="Proteomes" id="UP000314294">
    <property type="component" value="Unassembled WGS sequence"/>
</dbReference>